<evidence type="ECO:0000256" key="1">
    <source>
        <dbReference type="SAM" id="MobiDB-lite"/>
    </source>
</evidence>
<gene>
    <name evidence="3" type="ORF">QFW80_01880</name>
</gene>
<dbReference type="EMBL" id="JARXRN010000016">
    <property type="protein sequence ID" value="MDH5829270.1"/>
    <property type="molecule type" value="Genomic_DNA"/>
</dbReference>
<proteinExistence type="predicted"/>
<dbReference type="InterPro" id="IPR041494">
    <property type="entry name" value="PIN7"/>
</dbReference>
<comment type="caution">
    <text evidence="3">The sequence shown here is derived from an EMBL/GenBank/DDBJ whole genome shotgun (WGS) entry which is preliminary data.</text>
</comment>
<feature type="domain" description="PIN-like" evidence="2">
    <location>
        <begin position="7"/>
        <end position="105"/>
    </location>
</feature>
<dbReference type="Pfam" id="PF18475">
    <property type="entry name" value="PIN7"/>
    <property type="match status" value="1"/>
</dbReference>
<feature type="compositionally biased region" description="Pro residues" evidence="1">
    <location>
        <begin position="216"/>
        <end position="226"/>
    </location>
</feature>
<evidence type="ECO:0000313" key="3">
    <source>
        <dbReference type="EMBL" id="MDH5829270.1"/>
    </source>
</evidence>
<sequence>MSLDIFLIDFENVQPTGVGRLVPGACRIMLFLGQSQNKVSVELTRALQPFGTDVDYVSISGNGPNAVDFHIAFYIGHLAQKHPGANFNIVSGDTGFDPLVRHLTTTLKIACRRIKALPAQAAGKVAAAVPAAPEVTAVAGRQGTASASVPAAAAASSVHAAGGNVVALKLPPVSPVPQAPVPASSALVVAPAAPASAKRSTNVEVTVLPESESAPQPKPKPKPTPKPVAADVATFTDQVVERLKGLKHAKPATLKTLTSSLTAWATPAPGARVVPQVIASLKDRKLISVEGTKVSYRLK</sequence>
<dbReference type="Proteomes" id="UP001156831">
    <property type="component" value="Unassembled WGS sequence"/>
</dbReference>
<keyword evidence="4" id="KW-1185">Reference proteome</keyword>
<evidence type="ECO:0000259" key="2">
    <source>
        <dbReference type="Pfam" id="PF18475"/>
    </source>
</evidence>
<evidence type="ECO:0000313" key="4">
    <source>
        <dbReference type="Proteomes" id="UP001156831"/>
    </source>
</evidence>
<dbReference type="RefSeq" id="WP_280599342.1">
    <property type="nucleotide sequence ID" value="NZ_JARXRN010000016.1"/>
</dbReference>
<protein>
    <submittedName>
        <fullName evidence="3">PIN domain-containing protein</fullName>
    </submittedName>
</protein>
<organism evidence="3 4">
    <name type="scientific">Luteimonas rhizosphaericola</name>
    <dbReference type="NCBI Taxonomy" id="3042024"/>
    <lineage>
        <taxon>Bacteria</taxon>
        <taxon>Pseudomonadati</taxon>
        <taxon>Pseudomonadota</taxon>
        <taxon>Gammaproteobacteria</taxon>
        <taxon>Lysobacterales</taxon>
        <taxon>Lysobacteraceae</taxon>
        <taxon>Luteimonas</taxon>
    </lineage>
</organism>
<name>A0ABT6JF06_9GAMM</name>
<feature type="region of interest" description="Disordered" evidence="1">
    <location>
        <begin position="208"/>
        <end position="228"/>
    </location>
</feature>
<accession>A0ABT6JF06</accession>
<reference evidence="3 4" key="1">
    <citation type="submission" date="2023-04" db="EMBL/GenBank/DDBJ databases">
        <title>Luteimonas sp. M1R5S18.</title>
        <authorList>
            <person name="Sun J.-Q."/>
        </authorList>
    </citation>
    <scope>NUCLEOTIDE SEQUENCE [LARGE SCALE GENOMIC DNA]</scope>
    <source>
        <strain evidence="3 4">M1R5S18</strain>
    </source>
</reference>